<keyword evidence="1" id="KW-0472">Membrane</keyword>
<organism evidence="2">
    <name type="scientific">Anguilla anguilla</name>
    <name type="common">European freshwater eel</name>
    <name type="synonym">Muraena anguilla</name>
    <dbReference type="NCBI Taxonomy" id="7936"/>
    <lineage>
        <taxon>Eukaryota</taxon>
        <taxon>Metazoa</taxon>
        <taxon>Chordata</taxon>
        <taxon>Craniata</taxon>
        <taxon>Vertebrata</taxon>
        <taxon>Euteleostomi</taxon>
        <taxon>Actinopterygii</taxon>
        <taxon>Neopterygii</taxon>
        <taxon>Teleostei</taxon>
        <taxon>Anguilliformes</taxon>
        <taxon>Anguillidae</taxon>
        <taxon>Anguilla</taxon>
    </lineage>
</organism>
<name>A0A0E9URD1_ANGAN</name>
<protein>
    <submittedName>
        <fullName evidence="2">Uncharacterized protein</fullName>
    </submittedName>
</protein>
<feature type="transmembrane region" description="Helical" evidence="1">
    <location>
        <begin position="6"/>
        <end position="21"/>
    </location>
</feature>
<proteinExistence type="predicted"/>
<evidence type="ECO:0000313" key="2">
    <source>
        <dbReference type="EMBL" id="JAH67528.1"/>
    </source>
</evidence>
<sequence length="23" mass="2681">MWGGVVVATVIFSVVYFRFPIRH</sequence>
<keyword evidence="1" id="KW-0812">Transmembrane</keyword>
<dbReference type="AlphaFoldDB" id="A0A0E9URD1"/>
<keyword evidence="1" id="KW-1133">Transmembrane helix</keyword>
<evidence type="ECO:0000256" key="1">
    <source>
        <dbReference type="SAM" id="Phobius"/>
    </source>
</evidence>
<reference evidence="2" key="1">
    <citation type="submission" date="2014-11" db="EMBL/GenBank/DDBJ databases">
        <authorList>
            <person name="Amaro Gonzalez C."/>
        </authorList>
    </citation>
    <scope>NUCLEOTIDE SEQUENCE</scope>
</reference>
<reference evidence="2" key="2">
    <citation type="journal article" date="2015" name="Fish Shellfish Immunol.">
        <title>Early steps in the European eel (Anguilla anguilla)-Vibrio vulnificus interaction in the gills: Role of the RtxA13 toxin.</title>
        <authorList>
            <person name="Callol A."/>
            <person name="Pajuelo D."/>
            <person name="Ebbesson L."/>
            <person name="Teles M."/>
            <person name="MacKenzie S."/>
            <person name="Amaro C."/>
        </authorList>
    </citation>
    <scope>NUCLEOTIDE SEQUENCE</scope>
</reference>
<dbReference type="EMBL" id="GBXM01041049">
    <property type="protein sequence ID" value="JAH67528.1"/>
    <property type="molecule type" value="Transcribed_RNA"/>
</dbReference>
<accession>A0A0E9URD1</accession>